<proteinExistence type="predicted"/>
<evidence type="ECO:0000256" key="4">
    <source>
        <dbReference type="ARBA" id="ARBA00013948"/>
    </source>
</evidence>
<evidence type="ECO:0000259" key="10">
    <source>
        <dbReference type="PROSITE" id="PS50011"/>
    </source>
</evidence>
<organism evidence="11 12">
    <name type="scientific">Trematosphaeria pertusa</name>
    <dbReference type="NCBI Taxonomy" id="390896"/>
    <lineage>
        <taxon>Eukaryota</taxon>
        <taxon>Fungi</taxon>
        <taxon>Dikarya</taxon>
        <taxon>Ascomycota</taxon>
        <taxon>Pezizomycotina</taxon>
        <taxon>Dothideomycetes</taxon>
        <taxon>Pleosporomycetidae</taxon>
        <taxon>Pleosporales</taxon>
        <taxon>Massarineae</taxon>
        <taxon>Trematosphaeriaceae</taxon>
        <taxon>Trematosphaeria</taxon>
    </lineage>
</organism>
<reference evidence="11" key="1">
    <citation type="journal article" date="2020" name="Stud. Mycol.">
        <title>101 Dothideomycetes genomes: a test case for predicting lifestyles and emergence of pathogens.</title>
        <authorList>
            <person name="Haridas S."/>
            <person name="Albert R."/>
            <person name="Binder M."/>
            <person name="Bloem J."/>
            <person name="Labutti K."/>
            <person name="Salamov A."/>
            <person name="Andreopoulos B."/>
            <person name="Baker S."/>
            <person name="Barry K."/>
            <person name="Bills G."/>
            <person name="Bluhm B."/>
            <person name="Cannon C."/>
            <person name="Castanera R."/>
            <person name="Culley D."/>
            <person name="Daum C."/>
            <person name="Ezra D."/>
            <person name="Gonzalez J."/>
            <person name="Henrissat B."/>
            <person name="Kuo A."/>
            <person name="Liang C."/>
            <person name="Lipzen A."/>
            <person name="Lutzoni F."/>
            <person name="Magnuson J."/>
            <person name="Mondo S."/>
            <person name="Nolan M."/>
            <person name="Ohm R."/>
            <person name="Pangilinan J."/>
            <person name="Park H.-J."/>
            <person name="Ramirez L."/>
            <person name="Alfaro M."/>
            <person name="Sun H."/>
            <person name="Tritt A."/>
            <person name="Yoshinaga Y."/>
            <person name="Zwiers L.-H."/>
            <person name="Turgeon B."/>
            <person name="Goodwin S."/>
            <person name="Spatafora J."/>
            <person name="Crous P."/>
            <person name="Grigoriev I."/>
        </authorList>
    </citation>
    <scope>NUCLEOTIDE SEQUENCE</scope>
    <source>
        <strain evidence="11">CBS 122368</strain>
    </source>
</reference>
<dbReference type="RefSeq" id="XP_033688521.1">
    <property type="nucleotide sequence ID" value="XM_033824742.1"/>
</dbReference>
<evidence type="ECO:0000256" key="7">
    <source>
        <dbReference type="ARBA" id="ARBA00033194"/>
    </source>
</evidence>
<dbReference type="SUPFAM" id="SSF56112">
    <property type="entry name" value="Protein kinase-like (PK-like)"/>
    <property type="match status" value="1"/>
</dbReference>
<dbReference type="EC" id="2.7.11.1" evidence="3"/>
<evidence type="ECO:0000256" key="1">
    <source>
        <dbReference type="ARBA" id="ARBA00003747"/>
    </source>
</evidence>
<evidence type="ECO:0000256" key="9">
    <source>
        <dbReference type="ARBA" id="ARBA00048679"/>
    </source>
</evidence>
<dbReference type="InterPro" id="IPR000719">
    <property type="entry name" value="Prot_kinase_dom"/>
</dbReference>
<evidence type="ECO:0000256" key="6">
    <source>
        <dbReference type="ARBA" id="ARBA00030980"/>
    </source>
</evidence>
<name>A0A6A6ITS9_9PLEO</name>
<evidence type="ECO:0000256" key="3">
    <source>
        <dbReference type="ARBA" id="ARBA00012513"/>
    </source>
</evidence>
<feature type="domain" description="Protein kinase" evidence="10">
    <location>
        <begin position="22"/>
        <end position="310"/>
    </location>
</feature>
<dbReference type="GO" id="GO:0004674">
    <property type="term" value="F:protein serine/threonine kinase activity"/>
    <property type="evidence" value="ECO:0007669"/>
    <property type="project" value="UniProtKB-EC"/>
</dbReference>
<dbReference type="AlphaFoldDB" id="A0A6A6ITS9"/>
<dbReference type="SMART" id="SM00220">
    <property type="entry name" value="S_TKc"/>
    <property type="match status" value="1"/>
</dbReference>
<comment type="catalytic activity">
    <reaction evidence="8">
        <text>L-threonyl-[protein] + ATP = O-phospho-L-threonyl-[protein] + ADP + H(+)</text>
        <dbReference type="Rhea" id="RHEA:46608"/>
        <dbReference type="Rhea" id="RHEA-COMP:11060"/>
        <dbReference type="Rhea" id="RHEA-COMP:11605"/>
        <dbReference type="ChEBI" id="CHEBI:15378"/>
        <dbReference type="ChEBI" id="CHEBI:30013"/>
        <dbReference type="ChEBI" id="CHEBI:30616"/>
        <dbReference type="ChEBI" id="CHEBI:61977"/>
        <dbReference type="ChEBI" id="CHEBI:456216"/>
        <dbReference type="EC" id="2.7.11.1"/>
    </reaction>
</comment>
<dbReference type="PROSITE" id="PS00109">
    <property type="entry name" value="PROTEIN_KINASE_TYR"/>
    <property type="match status" value="1"/>
</dbReference>
<sequence length="359" mass="40722">MTITPATQPSDCMTFTIKSQSPMGMELVGAGGSAQVYKIDEHVVLKALTAYEPPTSDASLQDYRFYASETLFSFSLMNDERTVFRLLERLPHPNIVEAIDTDHAEGIYLRKYRPLSEFRAPAQPGRILWYQDIIRALLHLHNLRISHSDVRIENVLFDTQGRALLCDFSASCPFGYPNLAYPRPDLPIPLNGPAKTISDATDRFAMASLIFQMETGTQPELSVDDNRALVLPEIRTGHNGIDSMIRKAWLGQYSSTAQMLEHAESLHNDGNWDTHSPITQPTLRDALRDRVRQWREDREKEYGYVTYPLPTEDQLQSLADRYGWDVDEEVHFRDYKAPHIIAEGDRCALACGNCPESCI</sequence>
<dbReference type="GeneID" id="54578072"/>
<dbReference type="Gene3D" id="1.10.510.10">
    <property type="entry name" value="Transferase(Phosphotransferase) domain 1"/>
    <property type="match status" value="1"/>
</dbReference>
<evidence type="ECO:0000313" key="11">
    <source>
        <dbReference type="EMBL" id="KAF2253517.1"/>
    </source>
</evidence>
<keyword evidence="12" id="KW-1185">Reference proteome</keyword>
<dbReference type="EMBL" id="ML987191">
    <property type="protein sequence ID" value="KAF2253517.1"/>
    <property type="molecule type" value="Genomic_DNA"/>
</dbReference>
<comment type="catalytic activity">
    <reaction evidence="9">
        <text>L-seryl-[protein] + ATP = O-phospho-L-seryl-[protein] + ADP + H(+)</text>
        <dbReference type="Rhea" id="RHEA:17989"/>
        <dbReference type="Rhea" id="RHEA-COMP:9863"/>
        <dbReference type="Rhea" id="RHEA-COMP:11604"/>
        <dbReference type="ChEBI" id="CHEBI:15378"/>
        <dbReference type="ChEBI" id="CHEBI:29999"/>
        <dbReference type="ChEBI" id="CHEBI:30616"/>
        <dbReference type="ChEBI" id="CHEBI:83421"/>
        <dbReference type="ChEBI" id="CHEBI:456216"/>
        <dbReference type="EC" id="2.7.11.1"/>
    </reaction>
</comment>
<evidence type="ECO:0000256" key="2">
    <source>
        <dbReference type="ARBA" id="ARBA00011534"/>
    </source>
</evidence>
<protein>
    <recommendedName>
        <fullName evidence="5">EKC/KEOPS complex subunit BUD32</fullName>
        <ecNumber evidence="3">2.7.11.1</ecNumber>
    </recommendedName>
    <alternativeName>
        <fullName evidence="6 7">Atypical Serine/threonine protein kinase BUD32</fullName>
    </alternativeName>
    <alternativeName>
        <fullName evidence="4">EKC/KEOPS complex subunit bud32</fullName>
    </alternativeName>
</protein>
<dbReference type="InterPro" id="IPR051681">
    <property type="entry name" value="Ser/Thr_Kinases-Pseudokinases"/>
</dbReference>
<dbReference type="GO" id="GO:0005524">
    <property type="term" value="F:ATP binding"/>
    <property type="evidence" value="ECO:0007669"/>
    <property type="project" value="InterPro"/>
</dbReference>
<evidence type="ECO:0000313" key="12">
    <source>
        <dbReference type="Proteomes" id="UP000800094"/>
    </source>
</evidence>
<dbReference type="PANTHER" id="PTHR44329">
    <property type="entry name" value="SERINE/THREONINE-PROTEIN KINASE TNNI3K-RELATED"/>
    <property type="match status" value="1"/>
</dbReference>
<dbReference type="OrthoDB" id="626167at2759"/>
<evidence type="ECO:0000256" key="8">
    <source>
        <dbReference type="ARBA" id="ARBA00047899"/>
    </source>
</evidence>
<gene>
    <name evidence="11" type="ORF">BU26DRAFT_450388</name>
</gene>
<comment type="function">
    <text evidence="1">Component of the EKC/KEOPS complex that is required for the formation of a threonylcarbamoyl group on adenosine at position 37 (t(6)A37) in tRNAs that read codons beginning with adenine. The complex is probably involved in the transfer of the threonylcarbamoyl moiety of threonylcarbamoyl-AMP (TC-AMP) to the N6 group of A37. BUD32 has ATPase activity in the context of the EKC/KEOPS complex and likely plays a supporting role to the catalytic subunit KAE1. The EKC/KEOPS complex also promotes both telomere uncapping and telomere elongation. The complex is required for efficient recruitment of transcriptional coactivators.</text>
</comment>
<evidence type="ECO:0000256" key="5">
    <source>
        <dbReference type="ARBA" id="ARBA00019973"/>
    </source>
</evidence>
<accession>A0A6A6ITS9</accession>
<dbReference type="InterPro" id="IPR011009">
    <property type="entry name" value="Kinase-like_dom_sf"/>
</dbReference>
<comment type="subunit">
    <text evidence="2">Component of the EKC/KEOPS complex composed of at least BUD32, CGI121, GON7, KAE1 and PCC1; the whole complex dimerizes.</text>
</comment>
<dbReference type="PROSITE" id="PS50011">
    <property type="entry name" value="PROTEIN_KINASE_DOM"/>
    <property type="match status" value="1"/>
</dbReference>
<dbReference type="InterPro" id="IPR008266">
    <property type="entry name" value="Tyr_kinase_AS"/>
</dbReference>
<dbReference type="Proteomes" id="UP000800094">
    <property type="component" value="Unassembled WGS sequence"/>
</dbReference>